<feature type="domain" description="PRD" evidence="7">
    <location>
        <begin position="814"/>
        <end position="915"/>
    </location>
</feature>
<dbReference type="SUPFAM" id="SSF53062">
    <property type="entry name" value="PTS system fructose IIA component-like"/>
    <property type="match status" value="1"/>
</dbReference>
<accession>A0A0B5QMD8</accession>
<dbReference type="InterPro" id="IPR036634">
    <property type="entry name" value="PRD_sf"/>
</dbReference>
<dbReference type="Gene3D" id="3.40.50.300">
    <property type="entry name" value="P-loop containing nucleotide triphosphate hydrolases"/>
    <property type="match status" value="1"/>
</dbReference>
<dbReference type="EMBL" id="CP010086">
    <property type="protein sequence ID" value="AJH02026.1"/>
    <property type="molecule type" value="Genomic_DNA"/>
</dbReference>
<evidence type="ECO:0000259" key="6">
    <source>
        <dbReference type="PROSITE" id="PS51096"/>
    </source>
</evidence>
<dbReference type="GO" id="GO:0005524">
    <property type="term" value="F:ATP binding"/>
    <property type="evidence" value="ECO:0007669"/>
    <property type="project" value="UniProtKB-KW"/>
</dbReference>
<dbReference type="InterPro" id="IPR036390">
    <property type="entry name" value="WH_DNA-bd_sf"/>
</dbReference>
<dbReference type="SMART" id="SM00382">
    <property type="entry name" value="AAA"/>
    <property type="match status" value="1"/>
</dbReference>
<keyword evidence="4" id="KW-0238">DNA-binding</keyword>
<dbReference type="Gene3D" id="1.10.10.10">
    <property type="entry name" value="Winged helix-like DNA-binding domain superfamily/Winged helix DNA-binding domain"/>
    <property type="match status" value="1"/>
</dbReference>
<dbReference type="PROSITE" id="PS00676">
    <property type="entry name" value="SIGMA54_INTERACT_2"/>
    <property type="match status" value="1"/>
</dbReference>
<dbReference type="SUPFAM" id="SSF63520">
    <property type="entry name" value="PTS-regulatory domain, PRD"/>
    <property type="match status" value="1"/>
</dbReference>
<dbReference type="InterPro" id="IPR011608">
    <property type="entry name" value="PRD"/>
</dbReference>
<dbReference type="SUPFAM" id="SSF46785">
    <property type="entry name" value="Winged helix' DNA-binding domain"/>
    <property type="match status" value="1"/>
</dbReference>
<evidence type="ECO:0000256" key="2">
    <source>
        <dbReference type="ARBA" id="ARBA00022741"/>
    </source>
</evidence>
<dbReference type="GO" id="GO:0016020">
    <property type="term" value="C:membrane"/>
    <property type="evidence" value="ECO:0007669"/>
    <property type="project" value="InterPro"/>
</dbReference>
<dbReference type="Pfam" id="PF00874">
    <property type="entry name" value="PRD"/>
    <property type="match status" value="1"/>
</dbReference>
<dbReference type="Proteomes" id="UP000031866">
    <property type="component" value="Chromosome"/>
</dbReference>
<dbReference type="GO" id="GO:0009401">
    <property type="term" value="P:phosphoenolpyruvate-dependent sugar phosphotransferase system"/>
    <property type="evidence" value="ECO:0007669"/>
    <property type="project" value="InterPro"/>
</dbReference>
<dbReference type="PANTHER" id="PTHR32071:SF38">
    <property type="entry name" value="PSP OPERON TRANSCRIPTIONAL ACTIVATOR"/>
    <property type="match status" value="1"/>
</dbReference>
<dbReference type="GO" id="GO:0016740">
    <property type="term" value="F:transferase activity"/>
    <property type="evidence" value="ECO:0007669"/>
    <property type="project" value="UniProtKB-KW"/>
</dbReference>
<dbReference type="OrthoDB" id="9765164at2"/>
<dbReference type="InterPro" id="IPR003593">
    <property type="entry name" value="AAA+_ATPase"/>
</dbReference>
<reference evidence="9" key="1">
    <citation type="submission" date="2014-12" db="EMBL/GenBank/DDBJ databases">
        <title>Genome sequence of Clostridium beijerinckii strain 59B.</title>
        <authorList>
            <person name="Little G.T."/>
            <person name="Minton N.P."/>
        </authorList>
    </citation>
    <scope>NUCLEOTIDE SEQUENCE [LARGE SCALE GENOMIC DNA]</scope>
    <source>
        <strain evidence="9">59B</strain>
    </source>
</reference>
<evidence type="ECO:0000259" key="5">
    <source>
        <dbReference type="PROSITE" id="PS50045"/>
    </source>
</evidence>
<sequence length="915" mass="104935">MKLNDTKEMIYRLVFDGTKKYEKSGLNELTASYLSNKLKISRTIVSQYLNELVKKGLVVKTNSRPVYFLEKENLANVCDVDKEIINEIISLQDLENKFVNMKKGCFEKAIGCNTSINYAIEQCKAAMKYPPNGLPVLINGPTGAGKSYMAGLIYEYLIEEKIIESDKAFITVNCSEYANNPELLTANLFGYKKGAFTGAQSDNVGLIQAANGGMLFLDEVHSLTPECQEKLFVFMDKGVYHLLGDNETWNTAKVKIIFATSKNPSETLLKTLIRRIPVIVQLPSLEERSIEEKEEIIIMTIKNEQKRIGKKIYISNQVFNSLMSYTFPGNIGQMKDCIRIGCANAYLYQASEELKVSIFQMPDYIIKASGFVEKKASFSDDNMLDIDLLSRKNGIEYVIKLYEDIINTYMEYNNGNIDLEKMFKENFNQVNSYYDYLIYEKTYVNNQIVAIEEVVSGILIKIADKHNIKYHNNSLIGISRYLYDYTQNNSTLKNWANENKEKLSLCFEFFKKTLKKEYIIVVDLSKEICDKLEIDLDSINLIILMLNIKIFNTNIKMNETFGVIICHGYSTASSIADAANKLIDRYIFEAIDMPLNCTIDDTIYKLKQLISEGNSYKDVILLVDMGSLEEIYTNIASISNVNIGVINNITTKLAVDVGFHIINNDNIKEILKKASKNNYCTYKFIENRRKEDAILFISETDMHTAKSMSELFINSFPKNIDVNIIPYEYFNIIKEKKDEKIFKEYNVISIIGSFNPNIEGIPFIAVEDIIAGKSKNKINDILSRYLTEDELDKFNQNILKSFSLQNVLERITILNVKKVLDDVGIAFDKLQKALNIKLKNKTIIALYVHISYLIERLVKKNPIKTHNELNEFMNEQVEFIKIVKESFSVVENHYSVEIPVSEIAYIHDFVENDRE</sequence>
<dbReference type="CDD" id="cd00009">
    <property type="entry name" value="AAA"/>
    <property type="match status" value="1"/>
</dbReference>
<evidence type="ECO:0000313" key="9">
    <source>
        <dbReference type="Proteomes" id="UP000031866"/>
    </source>
</evidence>
<dbReference type="PROSITE" id="PS51372">
    <property type="entry name" value="PRD_2"/>
    <property type="match status" value="1"/>
</dbReference>
<dbReference type="Gene3D" id="3.40.50.510">
    <property type="entry name" value="Phosphotransferase system, mannose-type IIA component"/>
    <property type="match status" value="1"/>
</dbReference>
<dbReference type="SUPFAM" id="SSF52540">
    <property type="entry name" value="P-loop containing nucleoside triphosphate hydrolases"/>
    <property type="match status" value="1"/>
</dbReference>
<evidence type="ECO:0000256" key="3">
    <source>
        <dbReference type="ARBA" id="ARBA00022840"/>
    </source>
</evidence>
<dbReference type="Pfam" id="PF03610">
    <property type="entry name" value="EIIA-man"/>
    <property type="match status" value="1"/>
</dbReference>
<dbReference type="InterPro" id="IPR025943">
    <property type="entry name" value="Sigma_54_int_dom_ATP-bd_2"/>
</dbReference>
<keyword evidence="2" id="KW-0547">Nucleotide-binding</keyword>
<evidence type="ECO:0000259" key="7">
    <source>
        <dbReference type="PROSITE" id="PS51372"/>
    </source>
</evidence>
<dbReference type="InterPro" id="IPR027417">
    <property type="entry name" value="P-loop_NTPase"/>
</dbReference>
<dbReference type="Pfam" id="PF00158">
    <property type="entry name" value="Sigma54_activat"/>
    <property type="match status" value="1"/>
</dbReference>
<dbReference type="PANTHER" id="PTHR32071">
    <property type="entry name" value="TRANSCRIPTIONAL REGULATORY PROTEIN"/>
    <property type="match status" value="1"/>
</dbReference>
<dbReference type="STRING" id="1520.LF65_05515"/>
<keyword evidence="1" id="KW-0808">Transferase</keyword>
<dbReference type="GO" id="GO:0003677">
    <property type="term" value="F:DNA binding"/>
    <property type="evidence" value="ECO:0007669"/>
    <property type="project" value="UniProtKB-KW"/>
</dbReference>
<dbReference type="PROSITE" id="PS51096">
    <property type="entry name" value="PTS_EIIA_TYPE_4"/>
    <property type="match status" value="1"/>
</dbReference>
<evidence type="ECO:0000313" key="8">
    <source>
        <dbReference type="EMBL" id="AJH02026.1"/>
    </source>
</evidence>
<evidence type="ECO:0000256" key="1">
    <source>
        <dbReference type="ARBA" id="ARBA00022679"/>
    </source>
</evidence>
<keyword evidence="3" id="KW-0067">ATP-binding</keyword>
<feature type="domain" description="Sigma-54 factor interaction" evidence="5">
    <location>
        <begin position="109"/>
        <end position="343"/>
    </location>
</feature>
<evidence type="ECO:0000256" key="4">
    <source>
        <dbReference type="ARBA" id="ARBA00023125"/>
    </source>
</evidence>
<dbReference type="RefSeq" id="WP_052483044.1">
    <property type="nucleotide sequence ID" value="NZ_CP010086.2"/>
</dbReference>
<organism evidence="8 9">
    <name type="scientific">Clostridium beijerinckii</name>
    <name type="common">Clostridium MP</name>
    <dbReference type="NCBI Taxonomy" id="1520"/>
    <lineage>
        <taxon>Bacteria</taxon>
        <taxon>Bacillati</taxon>
        <taxon>Bacillota</taxon>
        <taxon>Clostridia</taxon>
        <taxon>Eubacteriales</taxon>
        <taxon>Clostridiaceae</taxon>
        <taxon>Clostridium</taxon>
    </lineage>
</organism>
<dbReference type="InterPro" id="IPR036662">
    <property type="entry name" value="PTS_EIIA_man-typ_sf"/>
</dbReference>
<gene>
    <name evidence="8" type="ORF">LF65_05515</name>
</gene>
<dbReference type="GO" id="GO:0006355">
    <property type="term" value="P:regulation of DNA-templated transcription"/>
    <property type="evidence" value="ECO:0007669"/>
    <property type="project" value="InterPro"/>
</dbReference>
<dbReference type="InterPro" id="IPR036388">
    <property type="entry name" value="WH-like_DNA-bd_sf"/>
</dbReference>
<dbReference type="PROSITE" id="PS50045">
    <property type="entry name" value="SIGMA54_INTERACT_4"/>
    <property type="match status" value="1"/>
</dbReference>
<dbReference type="InterPro" id="IPR004701">
    <property type="entry name" value="PTS_EIIA_man-typ"/>
</dbReference>
<dbReference type="Gene3D" id="1.10.1790.10">
    <property type="entry name" value="PRD domain"/>
    <property type="match status" value="1"/>
</dbReference>
<proteinExistence type="predicted"/>
<feature type="domain" description="PTS EIIA type-4" evidence="6">
    <location>
        <begin position="559"/>
        <end position="693"/>
    </location>
</feature>
<dbReference type="KEGG" id="cbei:LF65_05515"/>
<dbReference type="AlphaFoldDB" id="A0A0B5QMD8"/>
<protein>
    <submittedName>
        <fullName evidence="8">Uncharacterized protein</fullName>
    </submittedName>
</protein>
<name>A0A0B5QMD8_CLOBE</name>
<dbReference type="InterPro" id="IPR002078">
    <property type="entry name" value="Sigma_54_int"/>
</dbReference>